<proteinExistence type="predicted"/>
<organism evidence="3 4">
    <name type="scientific">Apiospora phragmitis</name>
    <dbReference type="NCBI Taxonomy" id="2905665"/>
    <lineage>
        <taxon>Eukaryota</taxon>
        <taxon>Fungi</taxon>
        <taxon>Dikarya</taxon>
        <taxon>Ascomycota</taxon>
        <taxon>Pezizomycotina</taxon>
        <taxon>Sordariomycetes</taxon>
        <taxon>Xylariomycetidae</taxon>
        <taxon>Amphisphaeriales</taxon>
        <taxon>Apiosporaceae</taxon>
        <taxon>Apiospora</taxon>
    </lineage>
</organism>
<dbReference type="InterPro" id="IPR000210">
    <property type="entry name" value="BTB/POZ_dom"/>
</dbReference>
<accession>A0ABR1VQV0</accession>
<feature type="region of interest" description="Disordered" evidence="1">
    <location>
        <begin position="133"/>
        <end position="170"/>
    </location>
</feature>
<evidence type="ECO:0000259" key="2">
    <source>
        <dbReference type="PROSITE" id="PS50097"/>
    </source>
</evidence>
<dbReference type="EMBL" id="JAQQWL010000005">
    <property type="protein sequence ID" value="KAK8073630.1"/>
    <property type="molecule type" value="Genomic_DNA"/>
</dbReference>
<dbReference type="RefSeq" id="XP_066718105.1">
    <property type="nucleotide sequence ID" value="XM_066855938.1"/>
</dbReference>
<dbReference type="Proteomes" id="UP001480595">
    <property type="component" value="Unassembled WGS sequence"/>
</dbReference>
<feature type="compositionally biased region" description="Basic residues" evidence="1">
    <location>
        <begin position="1"/>
        <end position="12"/>
    </location>
</feature>
<evidence type="ECO:0000313" key="3">
    <source>
        <dbReference type="EMBL" id="KAK8073630.1"/>
    </source>
</evidence>
<feature type="compositionally biased region" description="Low complexity" evidence="1">
    <location>
        <begin position="160"/>
        <end position="170"/>
    </location>
</feature>
<evidence type="ECO:0000256" key="1">
    <source>
        <dbReference type="SAM" id="MobiDB-lite"/>
    </source>
</evidence>
<comment type="caution">
    <text evidence="3">The sequence shown here is derived from an EMBL/GenBank/DDBJ whole genome shotgun (WGS) entry which is preliminary data.</text>
</comment>
<dbReference type="Gene3D" id="3.30.710.10">
    <property type="entry name" value="Potassium Channel Kv1.1, Chain A"/>
    <property type="match status" value="1"/>
</dbReference>
<dbReference type="InterPro" id="IPR011333">
    <property type="entry name" value="SKP1/BTB/POZ_sf"/>
</dbReference>
<sequence>MHAARLRRKHAWQPKSHQAASANGEGRHMNTSDPENDGPLAKVEYSMFPGGCYKPLTLPIEKSIATSGPFRFLVGPEKKEYMMHAELVASMSKPLRALVTGGMDESRRGVVEWPEVDEATFVRFFQFGYTGQFDAEEPEQPPPKAPEASVSPEPEPAPEVPSSEEPIYYPPEMDHDYIKRVHVKKGRKKRVEQKAKPWDTFRDLYPPLEPKPREWPLPNQDPAYDFTRVFLTYARLYVLADQKDIQGLADLSLRRLHHTLMHLNLREQGADSIAALAGYCFANTCDKGAEQDGLRRLVCFFSACKLEILWTSTNFQRVFGDIGDFSTGVVGIINALINTCLTQGTRWNVSAISN</sequence>
<dbReference type="PROSITE" id="PS50097">
    <property type="entry name" value="BTB"/>
    <property type="match status" value="1"/>
</dbReference>
<keyword evidence="4" id="KW-1185">Reference proteome</keyword>
<reference evidence="3 4" key="1">
    <citation type="submission" date="2023-01" db="EMBL/GenBank/DDBJ databases">
        <title>Analysis of 21 Apiospora genomes using comparative genomics revels a genus with tremendous synthesis potential of carbohydrate active enzymes and secondary metabolites.</title>
        <authorList>
            <person name="Sorensen T."/>
        </authorList>
    </citation>
    <scope>NUCLEOTIDE SEQUENCE [LARGE SCALE GENOMIC DNA]</scope>
    <source>
        <strain evidence="3 4">CBS 135458</strain>
    </source>
</reference>
<name>A0ABR1VQV0_9PEZI</name>
<protein>
    <submittedName>
        <fullName evidence="3">BTB/POZ-like protein</fullName>
    </submittedName>
</protein>
<gene>
    <name evidence="3" type="ORF">PG994_004529</name>
</gene>
<dbReference type="GeneID" id="92089001"/>
<dbReference type="PANTHER" id="PTHR47843">
    <property type="entry name" value="BTB DOMAIN-CONTAINING PROTEIN-RELATED"/>
    <property type="match status" value="1"/>
</dbReference>
<evidence type="ECO:0000313" key="4">
    <source>
        <dbReference type="Proteomes" id="UP001480595"/>
    </source>
</evidence>
<feature type="region of interest" description="Disordered" evidence="1">
    <location>
        <begin position="1"/>
        <end position="38"/>
    </location>
</feature>
<feature type="domain" description="BTB" evidence="2">
    <location>
        <begin position="68"/>
        <end position="137"/>
    </location>
</feature>